<evidence type="ECO:0000313" key="2">
    <source>
        <dbReference type="EMBL" id="RWW92310.1"/>
    </source>
</evidence>
<comment type="caution">
    <text evidence="2">The sequence shown here is derived from an EMBL/GenBank/DDBJ whole genome shotgun (WGS) entry which is preliminary data.</text>
</comment>
<evidence type="ECO:0000259" key="1">
    <source>
        <dbReference type="PROSITE" id="PS51186"/>
    </source>
</evidence>
<name>A0A444GMR1_9FLAO</name>
<dbReference type="AlphaFoldDB" id="A0A444GMR1"/>
<keyword evidence="3" id="KW-1185">Reference proteome</keyword>
<dbReference type="EMBL" id="SBII01000012">
    <property type="protein sequence ID" value="RWW92310.1"/>
    <property type="molecule type" value="Genomic_DNA"/>
</dbReference>
<dbReference type="OrthoDB" id="2352823at2"/>
<evidence type="ECO:0000313" key="3">
    <source>
        <dbReference type="Proteomes" id="UP000287527"/>
    </source>
</evidence>
<sequence length="145" mass="16402">MYSIKKIPSQETFIIRLPVLRPGKPVESCIFDGDDLETTAHFGIYDHENIVGVASVFEASTPLLSEKKQFQLRGMAILDSHQKRGLGDQLVQKAEQHTREQNGEAIWFNAREIAVGFYKKMGYAIIGEPFTIGDIGIHYIMYKIV</sequence>
<dbReference type="Pfam" id="PF00583">
    <property type="entry name" value="Acetyltransf_1"/>
    <property type="match status" value="1"/>
</dbReference>
<feature type="domain" description="N-acetyltransferase" evidence="1">
    <location>
        <begin position="1"/>
        <end position="145"/>
    </location>
</feature>
<dbReference type="PROSITE" id="PS51186">
    <property type="entry name" value="GNAT"/>
    <property type="match status" value="1"/>
</dbReference>
<proteinExistence type="predicted"/>
<dbReference type="Proteomes" id="UP000287527">
    <property type="component" value="Unassembled WGS sequence"/>
</dbReference>
<keyword evidence="2" id="KW-0808">Transferase</keyword>
<accession>A0A444GMR1</accession>
<gene>
    <name evidence="2" type="ORF">EPI11_15480</name>
</gene>
<dbReference type="RefSeq" id="WP_128390891.1">
    <property type="nucleotide sequence ID" value="NZ_SBII01000012.1"/>
</dbReference>
<dbReference type="InterPro" id="IPR016181">
    <property type="entry name" value="Acyl_CoA_acyltransferase"/>
</dbReference>
<reference evidence="2 3" key="1">
    <citation type="submission" date="2019-01" db="EMBL/GenBank/DDBJ databases">
        <title>Flavobacterium sp. nov.,isolated from freshwater.</title>
        <authorList>
            <person name="Zhang R."/>
            <person name="Du Z.-J."/>
        </authorList>
    </citation>
    <scope>NUCLEOTIDE SEQUENCE [LARGE SCALE GENOMIC DNA]</scope>
    <source>
        <strain evidence="2 3">1E403</strain>
    </source>
</reference>
<dbReference type="InterPro" id="IPR000182">
    <property type="entry name" value="GNAT_dom"/>
</dbReference>
<protein>
    <submittedName>
        <fullName evidence="2">GNAT family N-acetyltransferase</fullName>
    </submittedName>
</protein>
<dbReference type="Gene3D" id="3.40.630.30">
    <property type="match status" value="1"/>
</dbReference>
<organism evidence="2 3">
    <name type="scientific">Flavobacterium cerinum</name>
    <dbReference type="NCBI Taxonomy" id="2502784"/>
    <lineage>
        <taxon>Bacteria</taxon>
        <taxon>Pseudomonadati</taxon>
        <taxon>Bacteroidota</taxon>
        <taxon>Flavobacteriia</taxon>
        <taxon>Flavobacteriales</taxon>
        <taxon>Flavobacteriaceae</taxon>
        <taxon>Flavobacterium</taxon>
    </lineage>
</organism>
<dbReference type="SUPFAM" id="SSF55729">
    <property type="entry name" value="Acyl-CoA N-acyltransferases (Nat)"/>
    <property type="match status" value="1"/>
</dbReference>
<dbReference type="GO" id="GO:0016747">
    <property type="term" value="F:acyltransferase activity, transferring groups other than amino-acyl groups"/>
    <property type="evidence" value="ECO:0007669"/>
    <property type="project" value="InterPro"/>
</dbReference>